<evidence type="ECO:0000256" key="2">
    <source>
        <dbReference type="ARBA" id="ARBA00023125"/>
    </source>
</evidence>
<comment type="caution">
    <text evidence="5">The sequence shown here is derived from an EMBL/GenBank/DDBJ whole genome shotgun (WGS) entry which is preliminary data.</text>
</comment>
<organism evidence="5 6">
    <name type="scientific">Labedaea rhizosphaerae</name>
    <dbReference type="NCBI Taxonomy" id="598644"/>
    <lineage>
        <taxon>Bacteria</taxon>
        <taxon>Bacillati</taxon>
        <taxon>Actinomycetota</taxon>
        <taxon>Actinomycetes</taxon>
        <taxon>Pseudonocardiales</taxon>
        <taxon>Pseudonocardiaceae</taxon>
        <taxon>Labedaea</taxon>
    </lineage>
</organism>
<dbReference type="SUPFAM" id="SSF46689">
    <property type="entry name" value="Homeodomain-like"/>
    <property type="match status" value="1"/>
</dbReference>
<evidence type="ECO:0000256" key="3">
    <source>
        <dbReference type="PROSITE-ProRule" id="PRU00335"/>
    </source>
</evidence>
<keyword evidence="2 3" id="KW-0238">DNA-binding</keyword>
<comment type="similarity">
    <text evidence="1">Belongs to the YciI family.</text>
</comment>
<dbReference type="GO" id="GO:0003677">
    <property type="term" value="F:DNA binding"/>
    <property type="evidence" value="ECO:0007669"/>
    <property type="project" value="UniProtKB-UniRule"/>
</dbReference>
<dbReference type="AlphaFoldDB" id="A0A4R6RWD0"/>
<accession>A0A4R6RWD0</accession>
<dbReference type="Gene3D" id="3.30.70.1060">
    <property type="entry name" value="Dimeric alpha+beta barrel"/>
    <property type="match status" value="1"/>
</dbReference>
<dbReference type="InterPro" id="IPR001647">
    <property type="entry name" value="HTH_TetR"/>
</dbReference>
<name>A0A4R6RWD0_LABRH</name>
<feature type="DNA-binding region" description="H-T-H motif" evidence="3">
    <location>
        <begin position="24"/>
        <end position="43"/>
    </location>
</feature>
<dbReference type="Pfam" id="PF00440">
    <property type="entry name" value="TetR_N"/>
    <property type="match status" value="1"/>
</dbReference>
<dbReference type="InterPro" id="IPR036271">
    <property type="entry name" value="Tet_transcr_reg_TetR-rel_C_sf"/>
</dbReference>
<reference evidence="5 6" key="1">
    <citation type="submission" date="2019-03" db="EMBL/GenBank/DDBJ databases">
        <title>Genomic Encyclopedia of Type Strains, Phase IV (KMG-IV): sequencing the most valuable type-strain genomes for metagenomic binning, comparative biology and taxonomic classification.</title>
        <authorList>
            <person name="Goeker M."/>
        </authorList>
    </citation>
    <scope>NUCLEOTIDE SEQUENCE [LARGE SCALE GENOMIC DNA]</scope>
    <source>
        <strain evidence="5 6">DSM 45361</strain>
    </source>
</reference>
<evidence type="ECO:0000313" key="5">
    <source>
        <dbReference type="EMBL" id="TDP91104.1"/>
    </source>
</evidence>
<dbReference type="EMBL" id="SNXZ01000009">
    <property type="protein sequence ID" value="TDP91104.1"/>
    <property type="molecule type" value="Genomic_DNA"/>
</dbReference>
<evidence type="ECO:0000259" key="4">
    <source>
        <dbReference type="PROSITE" id="PS50977"/>
    </source>
</evidence>
<dbReference type="PROSITE" id="PS50977">
    <property type="entry name" value="HTH_TETR_2"/>
    <property type="match status" value="1"/>
</dbReference>
<protein>
    <submittedName>
        <fullName evidence="5">TetR family transcriptional regulator</fullName>
    </submittedName>
</protein>
<sequence length="304" mass="32672">MSNREDLIAAARDCLYEKGYARTTARDIAGAAGVSLAAIGYHFGSKEALLTEALQREIKAWGEQEHPKSDEHRPVAEQFTSTWDSLIESFAESGPLWAVQFELMALLRRDPELRKTFGDTNEAARRGLLELFGSAGFAQAGVLYQAMLVGLAALAAADPDSMPSGKDLLDAIRVVAERAGTPEPRPGKRLYALILFSDGDSDMNTGCGTWSEDMQAAGIWRGALGLDPEAKGNTVRVREGQVVLGDGPFAETKDLIGGIAVIECADLDEAVEVAAKHPFAKAGQIEIRPLWTGNTSNEAGLVRR</sequence>
<dbReference type="SUPFAM" id="SSF54909">
    <property type="entry name" value="Dimeric alpha+beta barrel"/>
    <property type="match status" value="1"/>
</dbReference>
<dbReference type="InterPro" id="IPR005545">
    <property type="entry name" value="YCII"/>
</dbReference>
<dbReference type="PANTHER" id="PTHR35174:SF3">
    <property type="entry name" value="BLL7171 PROTEIN"/>
    <property type="match status" value="1"/>
</dbReference>
<dbReference type="PRINTS" id="PR00455">
    <property type="entry name" value="HTHTETR"/>
</dbReference>
<dbReference type="SUPFAM" id="SSF48498">
    <property type="entry name" value="Tetracyclin repressor-like, C-terminal domain"/>
    <property type="match status" value="1"/>
</dbReference>
<gene>
    <name evidence="5" type="ORF">EV186_10996</name>
</gene>
<dbReference type="InterPro" id="IPR011008">
    <property type="entry name" value="Dimeric_a/b-barrel"/>
</dbReference>
<dbReference type="Pfam" id="PF03795">
    <property type="entry name" value="YCII"/>
    <property type="match status" value="1"/>
</dbReference>
<keyword evidence="6" id="KW-1185">Reference proteome</keyword>
<proteinExistence type="inferred from homology"/>
<dbReference type="InterPro" id="IPR009057">
    <property type="entry name" value="Homeodomain-like_sf"/>
</dbReference>
<evidence type="ECO:0000256" key="1">
    <source>
        <dbReference type="ARBA" id="ARBA00007689"/>
    </source>
</evidence>
<dbReference type="Proteomes" id="UP000295444">
    <property type="component" value="Unassembled WGS sequence"/>
</dbReference>
<feature type="domain" description="HTH tetR-type" evidence="4">
    <location>
        <begin position="1"/>
        <end position="61"/>
    </location>
</feature>
<dbReference type="Gene3D" id="1.10.357.10">
    <property type="entry name" value="Tetracycline Repressor, domain 2"/>
    <property type="match status" value="1"/>
</dbReference>
<dbReference type="PANTHER" id="PTHR35174">
    <property type="entry name" value="BLL7171 PROTEIN-RELATED"/>
    <property type="match status" value="1"/>
</dbReference>
<evidence type="ECO:0000313" key="6">
    <source>
        <dbReference type="Proteomes" id="UP000295444"/>
    </source>
</evidence>
<dbReference type="RefSeq" id="WP_424984006.1">
    <property type="nucleotide sequence ID" value="NZ_SNXZ01000009.1"/>
</dbReference>